<dbReference type="AlphaFoldDB" id="A0A1E7F9I3"/>
<feature type="transmembrane region" description="Helical" evidence="2">
    <location>
        <begin position="12"/>
        <end position="32"/>
    </location>
</feature>
<dbReference type="KEGG" id="fcy:FRACYDRAFT_241364"/>
<sequence length="913" mass="105175">MTICLLRKSNLRLIVFILIPLYFVSLAGVFHFEKEKQRNDAASSILEVGHLNMDDQLSFFKQTTKNKQQQQQQQRNNNYININDSTTSTSTSTGRHVLMNNNHHQHDTKPHAMELREKASIIIVGNNIVPDDRIAYENYTPNDNIPLWELSDYIPPWMKDYFDWHTEKRRTITPEDISILSSLRNSNRNNNSTSTRFLIVQCVQSNQDTNNDCGSISERLLILPYLLRLAYATKRLLFIHWDVPVDITYFLVPPIMGCDFRVPMWLRKILEDKNQGVLIDNQSALFSDDFQKNYSKEPLEEEMIANDTFECASKLQSKGPFFVVTDNMNLTVAIQKIGESKGIKVYASYKHTFRRNKKPKEKELLPQTIIDLDTDDVDDSPNSFYDIFINLYIMSMGHCVVTYHDNNQEGGFSQLATLIGYRSDCYVDALSISEEPRVCEFNNSGEFPTSMSTFSTEVKPRTIEHHFSDPMLGDGADYIMIQPPPPPPQQQDDKNNNRNASTSINNKKKEKVLPQWMEEYIDWHRSTKSGITSSNWNSTKYLILSCFESYKHCGGISDRLKPLPMIVWEAYQSQRLLLIWWDKPKPLEEWLVPPNDDTIYGVDWTVPVFLKEALKREQPQLIVNKGRYTAVSWKNAKELRRGGHGYIAIAYCIQSPDAGEALYINEQILLHGNHSAGSSTIGNSYQDVFHHLFRRFFTPTPRLANLIQTKMNNHNLIPGRYSAVHLRAMYGRRDHREYQEIVDLAVLGVNCASNLYPGAPIFFASDTSFAVDSAHAYGRLHNLPIVSLDYNILTENNNDTNISDEQQQHQQQHNNNNNNPIHLDKDPNWRNRSASEYDSTFVDLYMLAESRCVAYSNGGYGTFGSLLSYDSDCKMRFFRGSHKVKKCIYMTANRERHNLTIPNATNDILLRST</sequence>
<evidence type="ECO:0000256" key="1">
    <source>
        <dbReference type="SAM" id="MobiDB-lite"/>
    </source>
</evidence>
<feature type="region of interest" description="Disordered" evidence="1">
    <location>
        <begin position="797"/>
        <end position="829"/>
    </location>
</feature>
<feature type="compositionally biased region" description="Low complexity" evidence="1">
    <location>
        <begin position="808"/>
        <end position="819"/>
    </location>
</feature>
<organism evidence="3 4">
    <name type="scientific">Fragilariopsis cylindrus CCMP1102</name>
    <dbReference type="NCBI Taxonomy" id="635003"/>
    <lineage>
        <taxon>Eukaryota</taxon>
        <taxon>Sar</taxon>
        <taxon>Stramenopiles</taxon>
        <taxon>Ochrophyta</taxon>
        <taxon>Bacillariophyta</taxon>
        <taxon>Bacillariophyceae</taxon>
        <taxon>Bacillariophycidae</taxon>
        <taxon>Bacillariales</taxon>
        <taxon>Bacillariaceae</taxon>
        <taxon>Fragilariopsis</taxon>
    </lineage>
</organism>
<evidence type="ECO:0000313" key="3">
    <source>
        <dbReference type="EMBL" id="OEU14806.1"/>
    </source>
</evidence>
<dbReference type="PANTHER" id="PTHR42264">
    <property type="entry name" value="EPHRIN_REC_LIKE DOMAIN-CONTAINING PROTEIN"/>
    <property type="match status" value="1"/>
</dbReference>
<dbReference type="EMBL" id="KV784360">
    <property type="protein sequence ID" value="OEU14806.1"/>
    <property type="molecule type" value="Genomic_DNA"/>
</dbReference>
<keyword evidence="4" id="KW-1185">Reference proteome</keyword>
<name>A0A1E7F9I3_9STRA</name>
<dbReference type="InParanoid" id="A0A1E7F9I3"/>
<feature type="region of interest" description="Disordered" evidence="1">
    <location>
        <begin position="478"/>
        <end position="508"/>
    </location>
</feature>
<gene>
    <name evidence="3" type="ORF">FRACYDRAFT_241364</name>
</gene>
<keyword evidence="2" id="KW-0472">Membrane</keyword>
<dbReference type="OrthoDB" id="44769at2759"/>
<evidence type="ECO:0000256" key="2">
    <source>
        <dbReference type="SAM" id="Phobius"/>
    </source>
</evidence>
<evidence type="ECO:0000313" key="4">
    <source>
        <dbReference type="Proteomes" id="UP000095751"/>
    </source>
</evidence>
<protein>
    <submittedName>
        <fullName evidence="3">Uncharacterized protein</fullName>
    </submittedName>
</protein>
<reference evidence="3 4" key="1">
    <citation type="submission" date="2016-09" db="EMBL/GenBank/DDBJ databases">
        <title>Extensive genetic diversity and differential bi-allelic expression allows diatom success in the polar Southern Ocean.</title>
        <authorList>
            <consortium name="DOE Joint Genome Institute"/>
            <person name="Mock T."/>
            <person name="Otillar R.P."/>
            <person name="Strauss J."/>
            <person name="Dupont C."/>
            <person name="Frickenhaus S."/>
            <person name="Maumus F."/>
            <person name="Mcmullan M."/>
            <person name="Sanges R."/>
            <person name="Schmutz J."/>
            <person name="Toseland A."/>
            <person name="Valas R."/>
            <person name="Veluchamy A."/>
            <person name="Ward B.J."/>
            <person name="Allen A."/>
            <person name="Barry K."/>
            <person name="Falciatore A."/>
            <person name="Ferrante M."/>
            <person name="Fortunato A.E."/>
            <person name="Gloeckner G."/>
            <person name="Gruber A."/>
            <person name="Hipkin R."/>
            <person name="Janech M."/>
            <person name="Kroth P."/>
            <person name="Leese F."/>
            <person name="Lindquist E."/>
            <person name="Lyon B.R."/>
            <person name="Martin J."/>
            <person name="Mayer C."/>
            <person name="Parker M."/>
            <person name="Quesneville H."/>
            <person name="Raymond J."/>
            <person name="Uhlig C."/>
            <person name="Valentin K.U."/>
            <person name="Worden A.Z."/>
            <person name="Armbrust E.V."/>
            <person name="Bowler C."/>
            <person name="Green B."/>
            <person name="Moulton V."/>
            <person name="Van Oosterhout C."/>
            <person name="Grigoriev I."/>
        </authorList>
    </citation>
    <scope>NUCLEOTIDE SEQUENCE [LARGE SCALE GENOMIC DNA]</scope>
    <source>
        <strain evidence="3 4">CCMP1102</strain>
    </source>
</reference>
<feature type="compositionally biased region" description="Low complexity" evidence="1">
    <location>
        <begin position="64"/>
        <end position="93"/>
    </location>
</feature>
<accession>A0A1E7F9I3</accession>
<keyword evidence="2" id="KW-0812">Transmembrane</keyword>
<dbReference type="Proteomes" id="UP000095751">
    <property type="component" value="Unassembled WGS sequence"/>
</dbReference>
<feature type="region of interest" description="Disordered" evidence="1">
    <location>
        <begin position="64"/>
        <end position="107"/>
    </location>
</feature>
<proteinExistence type="predicted"/>
<keyword evidence="2" id="KW-1133">Transmembrane helix</keyword>